<dbReference type="OrthoDB" id="3243290at2"/>
<dbReference type="Gene3D" id="3.40.50.720">
    <property type="entry name" value="NAD(P)-binding Rossmann-like Domain"/>
    <property type="match status" value="1"/>
</dbReference>
<dbReference type="PANTHER" id="PTHR43162">
    <property type="match status" value="1"/>
</dbReference>
<dbReference type="Gene3D" id="3.90.25.10">
    <property type="entry name" value="UDP-galactose 4-epimerase, domain 1"/>
    <property type="match status" value="1"/>
</dbReference>
<dbReference type="RefSeq" id="WP_009744063.1">
    <property type="nucleotide sequence ID" value="NZ_CP017298.1"/>
</dbReference>
<dbReference type="SUPFAM" id="SSF51735">
    <property type="entry name" value="NAD(P)-binding Rossmann-fold domains"/>
    <property type="match status" value="1"/>
</dbReference>
<dbReference type="EMBL" id="CP017298">
    <property type="protein sequence ID" value="AOS47574.1"/>
    <property type="molecule type" value="Genomic_DNA"/>
</dbReference>
<dbReference type="CDD" id="cd05269">
    <property type="entry name" value="TMR_SDR_a"/>
    <property type="match status" value="1"/>
</dbReference>
<evidence type="ECO:0000313" key="4">
    <source>
        <dbReference type="Proteomes" id="UP000095214"/>
    </source>
</evidence>
<dbReference type="Proteomes" id="UP000095214">
    <property type="component" value="Chromosome"/>
</dbReference>
<dbReference type="InterPro" id="IPR051604">
    <property type="entry name" value="Ergot_Alk_Oxidoreductase"/>
</dbReference>
<evidence type="ECO:0000259" key="2">
    <source>
        <dbReference type="Pfam" id="PF05368"/>
    </source>
</evidence>
<name>A0A1D8B360_9ACTO</name>
<evidence type="ECO:0000256" key="1">
    <source>
        <dbReference type="SAM" id="MobiDB-lite"/>
    </source>
</evidence>
<dbReference type="AlphaFoldDB" id="A0A1D8B360"/>
<dbReference type="PANTHER" id="PTHR43162:SF1">
    <property type="entry name" value="PRESTALK A DIFFERENTIATION PROTEIN A"/>
    <property type="match status" value="1"/>
</dbReference>
<feature type="region of interest" description="Disordered" evidence="1">
    <location>
        <begin position="1"/>
        <end position="26"/>
    </location>
</feature>
<gene>
    <name evidence="3" type="ORF">BH719_06720</name>
</gene>
<feature type="domain" description="NmrA-like" evidence="2">
    <location>
        <begin position="25"/>
        <end position="239"/>
    </location>
</feature>
<dbReference type="InterPro" id="IPR036291">
    <property type="entry name" value="NAD(P)-bd_dom_sf"/>
</dbReference>
<protein>
    <submittedName>
        <fullName evidence="3">NAD(P)-dependent oxidoreductase</fullName>
    </submittedName>
</protein>
<reference evidence="3 4" key="1">
    <citation type="submission" date="2016-09" db="EMBL/GenBank/DDBJ databases">
        <title>Complete genome sequence of Actinomyces hongkongensis HKU8.</title>
        <authorList>
            <person name="Gao Y.-X."/>
            <person name="Zhou Y.-Y."/>
            <person name="Xie Y."/>
            <person name="Wang M."/>
            <person name="Wang S.-J."/>
            <person name="Shen S.-G."/>
        </authorList>
    </citation>
    <scope>NUCLEOTIDE SEQUENCE [LARGE SCALE GENOMIC DNA]</scope>
    <source>
        <strain evidence="3 4">HKU8</strain>
    </source>
</reference>
<dbReference type="Pfam" id="PF05368">
    <property type="entry name" value="NmrA"/>
    <property type="match status" value="1"/>
</dbReference>
<dbReference type="STRING" id="178339.BH719_06720"/>
<dbReference type="InterPro" id="IPR008030">
    <property type="entry name" value="NmrA-like"/>
</dbReference>
<organism evidence="3 4">
    <name type="scientific">Pauljensenia hongkongensis</name>
    <dbReference type="NCBI Taxonomy" id="178339"/>
    <lineage>
        <taxon>Bacteria</taxon>
        <taxon>Bacillati</taxon>
        <taxon>Actinomycetota</taxon>
        <taxon>Actinomycetes</taxon>
        <taxon>Actinomycetales</taxon>
        <taxon>Actinomycetaceae</taxon>
        <taxon>Pauljensenia</taxon>
    </lineage>
</organism>
<sequence>MSTNTQNAHDPARSSDARGLPPLGITGASGNVGGTVARVLAEAGIPMRLLANTPSRAPQLPGAAAVQCSYENTGASRAALAGVTTLFMVSAPESADRLARHKDFIDAAAEAGVRHIVYLSFMNAAPDCVFTLGRTHFHTEEHIKASGMAWTFLRDNFYIDFFVDLPDKEGVIRGPAGDGRVGAVARSDAGRVAAAVLRDPGRHVGRTLNVTGPSSLTLDEIAEILTGALGRPIRYERETVDEAYESRKKWPVEQWQYDAWVSTYTSIAAGQMDVVSTVVEDLTGRPPLSVRDVAEGRG</sequence>
<proteinExistence type="predicted"/>
<dbReference type="KEGG" id="phon:BH719_06720"/>
<keyword evidence="4" id="KW-1185">Reference proteome</keyword>
<evidence type="ECO:0000313" key="3">
    <source>
        <dbReference type="EMBL" id="AOS47574.1"/>
    </source>
</evidence>
<accession>A0A1D8B360</accession>